<keyword evidence="2" id="KW-0808">Transferase</keyword>
<comment type="pathway">
    <text evidence="1 6">Cell wall biogenesis; peptidoglycan biosynthesis.</text>
</comment>
<accession>A0ABS8P9D2</accession>
<evidence type="ECO:0000256" key="4">
    <source>
        <dbReference type="ARBA" id="ARBA00022984"/>
    </source>
</evidence>
<dbReference type="PROSITE" id="PS52029">
    <property type="entry name" value="LD_TPASE"/>
    <property type="match status" value="1"/>
</dbReference>
<keyword evidence="10" id="KW-1185">Reference proteome</keyword>
<keyword evidence="5 6" id="KW-0961">Cell wall biogenesis/degradation</keyword>
<evidence type="ECO:0000256" key="7">
    <source>
        <dbReference type="SAM" id="SignalP"/>
    </source>
</evidence>
<gene>
    <name evidence="9" type="ORF">LQ327_09570</name>
</gene>
<evidence type="ECO:0000256" key="3">
    <source>
        <dbReference type="ARBA" id="ARBA00022960"/>
    </source>
</evidence>
<dbReference type="InterPro" id="IPR005490">
    <property type="entry name" value="LD_TPept_cat_dom"/>
</dbReference>
<feature type="chain" id="PRO_5047449465" evidence="7">
    <location>
        <begin position="27"/>
        <end position="143"/>
    </location>
</feature>
<comment type="caution">
    <text evidence="9">The sequence shown here is derived from an EMBL/GenBank/DDBJ whole genome shotgun (WGS) entry which is preliminary data.</text>
</comment>
<feature type="active site" description="Nucleophile" evidence="6">
    <location>
        <position position="118"/>
    </location>
</feature>
<dbReference type="PANTHER" id="PTHR30582:SF2">
    <property type="entry name" value="L,D-TRANSPEPTIDASE YCIB-RELATED"/>
    <property type="match status" value="1"/>
</dbReference>
<evidence type="ECO:0000313" key="10">
    <source>
        <dbReference type="Proteomes" id="UP001199469"/>
    </source>
</evidence>
<dbReference type="InterPro" id="IPR038063">
    <property type="entry name" value="Transpep_catalytic_dom"/>
</dbReference>
<dbReference type="PANTHER" id="PTHR30582">
    <property type="entry name" value="L,D-TRANSPEPTIDASE"/>
    <property type="match status" value="1"/>
</dbReference>
<dbReference type="CDD" id="cd16913">
    <property type="entry name" value="YkuD_like"/>
    <property type="match status" value="1"/>
</dbReference>
<dbReference type="Proteomes" id="UP001199469">
    <property type="component" value="Unassembled WGS sequence"/>
</dbReference>
<name>A0ABS8P9D2_9PSEU</name>
<dbReference type="InterPro" id="IPR050979">
    <property type="entry name" value="LD-transpeptidase"/>
</dbReference>
<evidence type="ECO:0000256" key="2">
    <source>
        <dbReference type="ARBA" id="ARBA00022679"/>
    </source>
</evidence>
<dbReference type="Gene3D" id="2.40.440.10">
    <property type="entry name" value="L,D-transpeptidase catalytic domain-like"/>
    <property type="match status" value="1"/>
</dbReference>
<sequence length="143" mass="14741">MAVVLAVLVVVLLAGGGALAPAPAMAAGATPCTTAVRVCVQLGAARAWLIDAHGTVVRGPVPITAGAPGMATPRGRFTVQRKDAHHMSPYGAMPWSVFFDNRGDALHGGNLHRQSRGCIHLAPADAEAFYNALSVGDRVEILP</sequence>
<organism evidence="9 10">
    <name type="scientific">Actinomycetospora endophytica</name>
    <dbReference type="NCBI Taxonomy" id="2291215"/>
    <lineage>
        <taxon>Bacteria</taxon>
        <taxon>Bacillati</taxon>
        <taxon>Actinomycetota</taxon>
        <taxon>Actinomycetes</taxon>
        <taxon>Pseudonocardiales</taxon>
        <taxon>Pseudonocardiaceae</taxon>
        <taxon>Actinomycetospora</taxon>
    </lineage>
</organism>
<proteinExistence type="predicted"/>
<feature type="active site" description="Proton donor/acceptor" evidence="6">
    <location>
        <position position="107"/>
    </location>
</feature>
<keyword evidence="4 6" id="KW-0573">Peptidoglycan synthesis</keyword>
<feature type="signal peptide" evidence="7">
    <location>
        <begin position="1"/>
        <end position="26"/>
    </location>
</feature>
<evidence type="ECO:0000313" key="9">
    <source>
        <dbReference type="EMBL" id="MCD2193629.1"/>
    </source>
</evidence>
<dbReference type="SUPFAM" id="SSF141523">
    <property type="entry name" value="L,D-transpeptidase catalytic domain-like"/>
    <property type="match status" value="1"/>
</dbReference>
<dbReference type="Pfam" id="PF03734">
    <property type="entry name" value="YkuD"/>
    <property type="match status" value="1"/>
</dbReference>
<feature type="domain" description="L,D-TPase catalytic" evidence="8">
    <location>
        <begin position="36"/>
        <end position="142"/>
    </location>
</feature>
<evidence type="ECO:0000256" key="6">
    <source>
        <dbReference type="PROSITE-ProRule" id="PRU01373"/>
    </source>
</evidence>
<reference evidence="9 10" key="1">
    <citation type="submission" date="2021-11" db="EMBL/GenBank/DDBJ databases">
        <title>Draft genome sequence of Actinomycetospora sp. SF1 isolated from the rhizosphere soil.</title>
        <authorList>
            <person name="Duangmal K."/>
            <person name="Chantavorakit T."/>
        </authorList>
    </citation>
    <scope>NUCLEOTIDE SEQUENCE [LARGE SCALE GENOMIC DNA]</scope>
    <source>
        <strain evidence="9 10">TBRC 5722</strain>
    </source>
</reference>
<evidence type="ECO:0000256" key="1">
    <source>
        <dbReference type="ARBA" id="ARBA00004752"/>
    </source>
</evidence>
<protein>
    <submittedName>
        <fullName evidence="9">L,D-transpeptidase</fullName>
    </submittedName>
</protein>
<keyword evidence="7" id="KW-0732">Signal</keyword>
<evidence type="ECO:0000259" key="8">
    <source>
        <dbReference type="PROSITE" id="PS52029"/>
    </source>
</evidence>
<dbReference type="EMBL" id="JAJNDB010000001">
    <property type="protein sequence ID" value="MCD2193629.1"/>
    <property type="molecule type" value="Genomic_DNA"/>
</dbReference>
<dbReference type="RefSeq" id="WP_230731944.1">
    <property type="nucleotide sequence ID" value="NZ_JAJNDB010000001.1"/>
</dbReference>
<keyword evidence="3 6" id="KW-0133">Cell shape</keyword>
<evidence type="ECO:0000256" key="5">
    <source>
        <dbReference type="ARBA" id="ARBA00023316"/>
    </source>
</evidence>